<gene>
    <name evidence="2" type="primary">amrA</name>
    <name evidence="2" type="ORF">H8909_09440</name>
</gene>
<dbReference type="Gene3D" id="3.40.830.10">
    <property type="entry name" value="LigB-like"/>
    <property type="match status" value="1"/>
</dbReference>
<dbReference type="InterPro" id="IPR023473">
    <property type="entry name" value="AMMECR1"/>
</dbReference>
<dbReference type="PROSITE" id="PS51112">
    <property type="entry name" value="AMMECR1"/>
    <property type="match status" value="1"/>
</dbReference>
<evidence type="ECO:0000259" key="1">
    <source>
        <dbReference type="PROSITE" id="PS51112"/>
    </source>
</evidence>
<dbReference type="NCBIfam" id="TIGR04335">
    <property type="entry name" value="AmmeMemoSam_A"/>
    <property type="match status" value="1"/>
</dbReference>
<protein>
    <submittedName>
        <fullName evidence="2">AmmeMemoRadiSam system protein A</fullName>
    </submittedName>
</protein>
<dbReference type="Gene3D" id="3.30.700.20">
    <property type="entry name" value="Hypothetical protein ph0010, domain 1"/>
    <property type="match status" value="1"/>
</dbReference>
<evidence type="ECO:0000313" key="2">
    <source>
        <dbReference type="EMBL" id="MBC6010460.1"/>
    </source>
</evidence>
<dbReference type="Proteomes" id="UP000603474">
    <property type="component" value="Unassembled WGS sequence"/>
</dbReference>
<dbReference type="InterPro" id="IPR027623">
    <property type="entry name" value="AmmeMemoSam_A"/>
</dbReference>
<name>A0ABR7KCN0_9FIRM</name>
<accession>A0ABR7KCN0</accession>
<dbReference type="PANTHER" id="PTHR13016:SF0">
    <property type="entry name" value="AMME SYNDROME CANDIDATE GENE 1 PROTEIN"/>
    <property type="match status" value="1"/>
</dbReference>
<dbReference type="NCBIfam" id="TIGR00296">
    <property type="entry name" value="TIGR00296 family protein"/>
    <property type="match status" value="1"/>
</dbReference>
<dbReference type="Pfam" id="PF01871">
    <property type="entry name" value="AMMECR1"/>
    <property type="match status" value="1"/>
</dbReference>
<comment type="caution">
    <text evidence="2">The sequence shown here is derived from an EMBL/GenBank/DDBJ whole genome shotgun (WGS) entry which is preliminary data.</text>
</comment>
<dbReference type="PANTHER" id="PTHR13016">
    <property type="entry name" value="AMMECR1 HOMOLOG"/>
    <property type="match status" value="1"/>
</dbReference>
<evidence type="ECO:0000313" key="3">
    <source>
        <dbReference type="Proteomes" id="UP000603474"/>
    </source>
</evidence>
<proteinExistence type="predicted"/>
<dbReference type="SUPFAM" id="SSF143447">
    <property type="entry name" value="AMMECR1-like"/>
    <property type="match status" value="1"/>
</dbReference>
<dbReference type="InterPro" id="IPR004183">
    <property type="entry name" value="Xdiol_dOase_suB"/>
</dbReference>
<sequence length="455" mass="51220">MSVLYAMCVPHPPLIIPEIGQGEEKTISNTIQSYESIMKYVSTLPIETVIVISPHAIAYSDYIHISPGIHASGDFSQFHAGNVRIEVDYDTELVKKITQSAKKHQIFAGTLGKDDDLDHGTMIPLYFLNKYLKDYRVVRIGISGLSPLTHYRFGQCIKEVAGDKNVLLIASGDLSHRLKEDGPYGYKEEGPLFDHDIITAWKNSDFMRFLTFDPIFTEAAAECGLRSFQIMAGALDQKKIKTNFYSYEGPFGVGYGICGFEICGEDLTRDIGNQYEKKMQEEVKKIKEHEDGYVKLARTTIEHYVREKVEIIPEVTKEMKRRAGVFVSIHEEGRLRGCIGTFMPVQDNIALEIVHNAISACSEDPRFDPITEEELDNLIISVDILGEIEQVEDISTLDPHIYGIIVSHGSKRGLLLPDLEGVDTVTDQIQIACHKAGIHEGEKIKIERFKVIRHD</sequence>
<dbReference type="Pfam" id="PF02900">
    <property type="entry name" value="LigB"/>
    <property type="match status" value="1"/>
</dbReference>
<dbReference type="CDD" id="cd07951">
    <property type="entry name" value="ED_3B_N_AMMECR1"/>
    <property type="match status" value="1"/>
</dbReference>
<dbReference type="RefSeq" id="WP_187012650.1">
    <property type="nucleotide sequence ID" value="NZ_JACRWG010000042.1"/>
</dbReference>
<feature type="domain" description="AMMECR1" evidence="1">
    <location>
        <begin position="288"/>
        <end position="455"/>
    </location>
</feature>
<organism evidence="2 3">
    <name type="scientific">Catenibacterium faecis</name>
    <dbReference type="NCBI Taxonomy" id="2764323"/>
    <lineage>
        <taxon>Bacteria</taxon>
        <taxon>Bacillati</taxon>
        <taxon>Bacillota</taxon>
        <taxon>Erysipelotrichia</taxon>
        <taxon>Erysipelotrichales</taxon>
        <taxon>Coprobacillaceae</taxon>
        <taxon>Catenibacterium</taxon>
    </lineage>
</organism>
<dbReference type="InterPro" id="IPR027485">
    <property type="entry name" value="AMMECR1_N"/>
</dbReference>
<reference evidence="2 3" key="1">
    <citation type="submission" date="2020-08" db="EMBL/GenBank/DDBJ databases">
        <authorList>
            <person name="Liu C."/>
            <person name="Sun Q."/>
        </authorList>
    </citation>
    <scope>NUCLEOTIDE SEQUENCE [LARGE SCALE GENOMIC DNA]</scope>
    <source>
        <strain evidence="2 3">NSJ-22</strain>
    </source>
</reference>
<dbReference type="InterPro" id="IPR002733">
    <property type="entry name" value="AMMECR1_domain"/>
</dbReference>
<dbReference type="SUPFAM" id="SSF53213">
    <property type="entry name" value="LigB-like"/>
    <property type="match status" value="1"/>
</dbReference>
<keyword evidence="3" id="KW-1185">Reference proteome</keyword>
<dbReference type="EMBL" id="JACRWG010000042">
    <property type="protein sequence ID" value="MBC6010460.1"/>
    <property type="molecule type" value="Genomic_DNA"/>
</dbReference>
<dbReference type="InterPro" id="IPR036071">
    <property type="entry name" value="AMMECR1_dom_sf"/>
</dbReference>